<reference evidence="3" key="1">
    <citation type="journal article" date="2015" name="Nat. Genet.">
        <title>The genome and transcriptome of the zoonotic hookworm Ancylostoma ceylanicum identify infection-specific gene families.</title>
        <authorList>
            <person name="Schwarz E.M."/>
            <person name="Hu Y."/>
            <person name="Antoshechkin I."/>
            <person name="Miller M.M."/>
            <person name="Sternberg P.W."/>
            <person name="Aroian R.V."/>
        </authorList>
    </citation>
    <scope>NUCLEOTIDE SEQUENCE</scope>
    <source>
        <strain evidence="3">HY135</strain>
    </source>
</reference>
<evidence type="ECO:0000313" key="2">
    <source>
        <dbReference type="EMBL" id="EYC16554.1"/>
    </source>
</evidence>
<dbReference type="EMBL" id="JARK01001369">
    <property type="protein sequence ID" value="EYC16554.1"/>
    <property type="molecule type" value="Genomic_DNA"/>
</dbReference>
<feature type="signal peptide" evidence="1">
    <location>
        <begin position="1"/>
        <end position="19"/>
    </location>
</feature>
<keyword evidence="1" id="KW-0732">Signal</keyword>
<dbReference type="AlphaFoldDB" id="A0A016UMG0"/>
<proteinExistence type="predicted"/>
<dbReference type="Proteomes" id="UP000024635">
    <property type="component" value="Unassembled WGS sequence"/>
</dbReference>
<comment type="caution">
    <text evidence="2">The sequence shown here is derived from an EMBL/GenBank/DDBJ whole genome shotgun (WGS) entry which is preliminary data.</text>
</comment>
<evidence type="ECO:0000256" key="1">
    <source>
        <dbReference type="SAM" id="SignalP"/>
    </source>
</evidence>
<feature type="chain" id="PRO_5001488422" evidence="1">
    <location>
        <begin position="20"/>
        <end position="78"/>
    </location>
</feature>
<protein>
    <submittedName>
        <fullName evidence="2">Uncharacterized protein</fullName>
    </submittedName>
</protein>
<dbReference type="OrthoDB" id="5794267at2759"/>
<gene>
    <name evidence="2" type="primary">Acey_s0033.g2719</name>
    <name evidence="2" type="synonym">Acey-flp-32</name>
    <name evidence="2" type="ORF">Y032_0033g2719</name>
</gene>
<organism evidence="2 3">
    <name type="scientific">Ancylostoma ceylanicum</name>
    <dbReference type="NCBI Taxonomy" id="53326"/>
    <lineage>
        <taxon>Eukaryota</taxon>
        <taxon>Metazoa</taxon>
        <taxon>Ecdysozoa</taxon>
        <taxon>Nematoda</taxon>
        <taxon>Chromadorea</taxon>
        <taxon>Rhabditida</taxon>
        <taxon>Rhabditina</taxon>
        <taxon>Rhabditomorpha</taxon>
        <taxon>Strongyloidea</taxon>
        <taxon>Ancylostomatidae</taxon>
        <taxon>Ancylostomatinae</taxon>
        <taxon>Ancylostoma</taxon>
    </lineage>
</organism>
<sequence>MLARSVVFTLLFTILIVDAALPRLRPAKKAMRNSLVRFGKRGDMSDSVFQGESLGPGESDGLFFEREQQRIPVQYSYY</sequence>
<dbReference type="STRING" id="53326.A0A016UMG0"/>
<accession>A0A016UMG0</accession>
<evidence type="ECO:0000313" key="3">
    <source>
        <dbReference type="Proteomes" id="UP000024635"/>
    </source>
</evidence>
<name>A0A016UMG0_9BILA</name>
<keyword evidence="3" id="KW-1185">Reference proteome</keyword>